<evidence type="ECO:0000256" key="5">
    <source>
        <dbReference type="SAM" id="MobiDB-lite"/>
    </source>
</evidence>
<comment type="caution">
    <text evidence="7">The sequence shown here is derived from an EMBL/GenBank/DDBJ whole genome shotgun (WGS) entry which is preliminary data.</text>
</comment>
<accession>A0ABW5WG13</accession>
<dbReference type="PANTHER" id="PTHR30532:SF24">
    <property type="entry name" value="FERRIC ENTEROBACTIN-BINDING PERIPLASMIC PROTEIN FEPB"/>
    <property type="match status" value="1"/>
</dbReference>
<dbReference type="PROSITE" id="PS50983">
    <property type="entry name" value="FE_B12_PBP"/>
    <property type="match status" value="1"/>
</dbReference>
<keyword evidence="4" id="KW-0732">Signal</keyword>
<dbReference type="InterPro" id="IPR006311">
    <property type="entry name" value="TAT_signal"/>
</dbReference>
<protein>
    <submittedName>
        <fullName evidence="7">ABC transporter substrate-binding protein</fullName>
    </submittedName>
</protein>
<dbReference type="PROSITE" id="PS51257">
    <property type="entry name" value="PROKAR_LIPOPROTEIN"/>
    <property type="match status" value="1"/>
</dbReference>
<dbReference type="InterPro" id="IPR002491">
    <property type="entry name" value="ABC_transptr_periplasmic_BD"/>
</dbReference>
<comment type="similarity">
    <text evidence="2">Belongs to the bacterial solute-binding protein 8 family.</text>
</comment>
<evidence type="ECO:0000313" key="7">
    <source>
        <dbReference type="EMBL" id="MFD2802787.1"/>
    </source>
</evidence>
<feature type="region of interest" description="Disordered" evidence="5">
    <location>
        <begin position="32"/>
        <end position="58"/>
    </location>
</feature>
<keyword evidence="8" id="KW-1185">Reference proteome</keyword>
<dbReference type="Gene3D" id="3.40.50.1980">
    <property type="entry name" value="Nitrogenase molybdenum iron protein domain"/>
    <property type="match status" value="2"/>
</dbReference>
<dbReference type="PROSITE" id="PS51318">
    <property type="entry name" value="TAT"/>
    <property type="match status" value="1"/>
</dbReference>
<evidence type="ECO:0000256" key="4">
    <source>
        <dbReference type="ARBA" id="ARBA00022729"/>
    </source>
</evidence>
<reference evidence="8" key="1">
    <citation type="journal article" date="2019" name="Int. J. Syst. Evol. Microbiol.">
        <title>The Global Catalogue of Microorganisms (GCM) 10K type strain sequencing project: providing services to taxonomists for standard genome sequencing and annotation.</title>
        <authorList>
            <consortium name="The Broad Institute Genomics Platform"/>
            <consortium name="The Broad Institute Genome Sequencing Center for Infectious Disease"/>
            <person name="Wu L."/>
            <person name="Ma J."/>
        </authorList>
    </citation>
    <scope>NUCLEOTIDE SEQUENCE [LARGE SCALE GENOMIC DNA]</scope>
    <source>
        <strain evidence="8">IBRC-M 10906</strain>
    </source>
</reference>
<evidence type="ECO:0000256" key="1">
    <source>
        <dbReference type="ARBA" id="ARBA00004196"/>
    </source>
</evidence>
<dbReference type="SUPFAM" id="SSF53807">
    <property type="entry name" value="Helical backbone' metal receptor"/>
    <property type="match status" value="1"/>
</dbReference>
<evidence type="ECO:0000256" key="2">
    <source>
        <dbReference type="ARBA" id="ARBA00008814"/>
    </source>
</evidence>
<keyword evidence="3" id="KW-0813">Transport</keyword>
<comment type="subcellular location">
    <subcellularLocation>
        <location evidence="1">Cell envelope</location>
    </subcellularLocation>
</comment>
<sequence>MTRLADISRRRFLGGALAFGATATLAACGYQEESGGAGSDSGNTWSYTDDRGRKLDGPRPQRIVAQVTAAAALWEFGVRPIGIFGPSKLPNGQKDPQVGNVDVNRVQSLGNVWGEFNYDRYVSLNPDLLVSVMYLRNELWYVPEEQAGQIEKVAPTIGVNLAGVSMPDGIEKFRTLAQKLGGDVDAPSVTQAKQAWDRADAEFGATVSATRGKKLMLASATQDGMYVGNAQGFPSSKHLADKGLTFVEPAAPGDGNYWEQLSWENAGKYQADAILLDSRFGNLQPRDLTAFPTWQQLPAVKAGNVFAWNPETPFSYRAATEQLNRLARDLKQI</sequence>
<proteinExistence type="inferred from homology"/>
<feature type="domain" description="Fe/B12 periplasmic-binding" evidence="6">
    <location>
        <begin position="61"/>
        <end position="333"/>
    </location>
</feature>
<name>A0ABW5WG13_9PSEU</name>
<dbReference type="InterPro" id="IPR051313">
    <property type="entry name" value="Bact_iron-sidero_bind"/>
</dbReference>
<organism evidence="7 8">
    <name type="scientific">Prauserella oleivorans</name>
    <dbReference type="NCBI Taxonomy" id="1478153"/>
    <lineage>
        <taxon>Bacteria</taxon>
        <taxon>Bacillati</taxon>
        <taxon>Actinomycetota</taxon>
        <taxon>Actinomycetes</taxon>
        <taxon>Pseudonocardiales</taxon>
        <taxon>Pseudonocardiaceae</taxon>
        <taxon>Prauserella</taxon>
    </lineage>
</organism>
<gene>
    <name evidence="7" type="ORF">ACFS2C_25680</name>
</gene>
<dbReference type="PANTHER" id="PTHR30532">
    <property type="entry name" value="IRON III DICITRATE-BINDING PERIPLASMIC PROTEIN"/>
    <property type="match status" value="1"/>
</dbReference>
<evidence type="ECO:0000313" key="8">
    <source>
        <dbReference type="Proteomes" id="UP001597478"/>
    </source>
</evidence>
<evidence type="ECO:0000259" key="6">
    <source>
        <dbReference type="PROSITE" id="PS50983"/>
    </source>
</evidence>
<dbReference type="Proteomes" id="UP001597478">
    <property type="component" value="Unassembled WGS sequence"/>
</dbReference>
<dbReference type="EMBL" id="JBHUOF010000049">
    <property type="protein sequence ID" value="MFD2802787.1"/>
    <property type="molecule type" value="Genomic_DNA"/>
</dbReference>
<dbReference type="RefSeq" id="WP_377395863.1">
    <property type="nucleotide sequence ID" value="NZ_JBHSAN010000054.1"/>
</dbReference>
<dbReference type="Pfam" id="PF01497">
    <property type="entry name" value="Peripla_BP_2"/>
    <property type="match status" value="1"/>
</dbReference>
<feature type="compositionally biased region" description="Basic and acidic residues" evidence="5">
    <location>
        <begin position="48"/>
        <end position="58"/>
    </location>
</feature>
<evidence type="ECO:0000256" key="3">
    <source>
        <dbReference type="ARBA" id="ARBA00022448"/>
    </source>
</evidence>